<proteinExistence type="predicted"/>
<gene>
    <name evidence="1" type="primary">cobA</name>
    <name evidence="1" type="ORF">E5336_04335</name>
</gene>
<sequence length="478" mass="52216">MGKVVLAGVGCGEADLMSIRARDFVERADCILYDHLMDAAILKAAKPGCVKIFVGKESGNHAVAQDQINAMLVDFSKRYDCVVRLKGGDPYVFGRGAEEAHALLEAGVPFEVVPGISSCIAGLSFAGIPITARSITRGFRVYTAHSSEDRMPELDFEQLAFTKDTVVFLMGRKNLARIVEGYQKAGAPDLPIALISKAGFPEQRVCVGTLSTIVEQCAREEYPAPALIVVGNVVNESEALNWFSRRPLSGKTVLYARNSDRDDLLEPLRDLGAIVDAPVAFERVESPEMAVDVEKYDWVVLTSQTAIRLFMERMRRQQVDVRRLPKVAVVHEQSAQALARYGVFADLVGTKDAESLVKQLNQVVDADSNILVPHSAANIDVFVGLKGNVDVHVLYQMVPLDWHASRPAYDYGVFTSARMAESVLARGVRIGTAISIGEKTTAALRKGGVKTICQAKRPRYGDMLEILKGNESCIEAED</sequence>
<dbReference type="EMBL" id="SRYG01000006">
    <property type="protein sequence ID" value="TGY66530.1"/>
    <property type="molecule type" value="Genomic_DNA"/>
</dbReference>
<comment type="caution">
    <text evidence="1">The sequence shown here is derived from an EMBL/GenBank/DDBJ whole genome shotgun (WGS) entry which is preliminary data.</text>
</comment>
<reference evidence="1" key="1">
    <citation type="submission" date="2019-04" db="EMBL/GenBank/DDBJ databases">
        <title>Microbes associate with the intestines of laboratory mice.</title>
        <authorList>
            <person name="Navarre W."/>
            <person name="Wong E."/>
            <person name="Huang K."/>
            <person name="Tropini C."/>
            <person name="Ng K."/>
            <person name="Yu B."/>
        </authorList>
    </citation>
    <scope>NUCLEOTIDE SEQUENCE</scope>
    <source>
        <strain evidence="1">NM09_H32</strain>
    </source>
</reference>
<accession>A0AC61R917</accession>
<dbReference type="EC" id="2.1.1.107" evidence="1"/>
<keyword evidence="1" id="KW-0808">Transferase</keyword>
<dbReference type="Proteomes" id="UP000308836">
    <property type="component" value="Unassembled WGS sequence"/>
</dbReference>
<keyword evidence="2" id="KW-1185">Reference proteome</keyword>
<protein>
    <submittedName>
        <fullName evidence="1">Uroporphyrinogen-III C-methyltransferase</fullName>
        <ecNumber evidence="1">2.1.1.107</ecNumber>
    </submittedName>
</protein>
<name>A0AC61R917_9FIRM</name>
<evidence type="ECO:0000313" key="1">
    <source>
        <dbReference type="EMBL" id="TGY66530.1"/>
    </source>
</evidence>
<evidence type="ECO:0000313" key="2">
    <source>
        <dbReference type="Proteomes" id="UP000308836"/>
    </source>
</evidence>
<keyword evidence="1" id="KW-0489">Methyltransferase</keyword>
<organism evidence="1 2">
    <name type="scientific">Dubosiella muris</name>
    <dbReference type="NCBI Taxonomy" id="3038133"/>
    <lineage>
        <taxon>Bacteria</taxon>
        <taxon>Bacillati</taxon>
        <taxon>Bacillota</taxon>
        <taxon>Erysipelotrichia</taxon>
        <taxon>Erysipelotrichales</taxon>
        <taxon>Erysipelotrichaceae</taxon>
        <taxon>Dubosiella</taxon>
    </lineage>
</organism>